<dbReference type="InterPro" id="IPR051121">
    <property type="entry name" value="FAH"/>
</dbReference>
<keyword evidence="4" id="KW-0378">Hydrolase</keyword>
<dbReference type="GO" id="GO:0044281">
    <property type="term" value="P:small molecule metabolic process"/>
    <property type="evidence" value="ECO:0007669"/>
    <property type="project" value="UniProtKB-ARBA"/>
</dbReference>
<feature type="domain" description="Fumarylacetoacetase-like C-terminal" evidence="3">
    <location>
        <begin position="75"/>
        <end position="283"/>
    </location>
</feature>
<evidence type="ECO:0000313" key="4">
    <source>
        <dbReference type="EMBL" id="KAB2381351.1"/>
    </source>
</evidence>
<keyword evidence="5" id="KW-1185">Reference proteome</keyword>
<dbReference type="SUPFAM" id="SSF56529">
    <property type="entry name" value="FAH"/>
    <property type="match status" value="1"/>
</dbReference>
<dbReference type="PANTHER" id="PTHR42796:SF4">
    <property type="entry name" value="FUMARYLACETOACETATE HYDROLASE DOMAIN-CONTAINING PROTEIN 2A"/>
    <property type="match status" value="1"/>
</dbReference>
<reference evidence="4 5" key="1">
    <citation type="submission" date="2019-09" db="EMBL/GenBank/DDBJ databases">
        <title>Actinomadura physcomitrii sp. nov., a novel actinomycete isolated from moss [Physcomitrium sphaericum (Ludw) Fuernr].</title>
        <authorList>
            <person name="Liu C."/>
            <person name="Zhuang X."/>
        </authorList>
    </citation>
    <scope>NUCLEOTIDE SEQUENCE [LARGE SCALE GENOMIC DNA]</scope>
    <source>
        <strain evidence="4 5">CYP1-1B</strain>
    </source>
</reference>
<proteinExistence type="inferred from homology"/>
<dbReference type="GO" id="GO:0016787">
    <property type="term" value="F:hydrolase activity"/>
    <property type="evidence" value="ECO:0007669"/>
    <property type="project" value="UniProtKB-KW"/>
</dbReference>
<sequence>MKYLSFSVGGSDTYGAVSGDGVVDLGKRFGDRFATLKDLIAGDFPDEVVAAAREPADYALDDIAYLAPIADPVHIWCLALNYVEHHDEVQNAGRVQELPKKPAMFARARDSFAAHEQPLRHPGVSEQFDFEGELAVVIGKPGHRIPQDEAYAHVAGYTVMNEGSVRDWQFHTRQITPGKNFYRSGAIGPWIVPRDEVGDVDDLRIVTRLNGRVMQDDTAGHMVHKIPAFIEYASSIAPLYPGDILATGTPSGVGFSRKPPVFMRPGDVCEISIDRVGVLRNRVEEG</sequence>
<accession>A0A6L3W2S5</accession>
<dbReference type="InterPro" id="IPR036663">
    <property type="entry name" value="Fumarylacetoacetase_C_sf"/>
</dbReference>
<keyword evidence="2" id="KW-0479">Metal-binding</keyword>
<evidence type="ECO:0000259" key="3">
    <source>
        <dbReference type="Pfam" id="PF01557"/>
    </source>
</evidence>
<dbReference type="Proteomes" id="UP000483004">
    <property type="component" value="Unassembled WGS sequence"/>
</dbReference>
<dbReference type="Gene3D" id="3.90.850.10">
    <property type="entry name" value="Fumarylacetoacetase-like, C-terminal domain"/>
    <property type="match status" value="1"/>
</dbReference>
<evidence type="ECO:0000313" key="5">
    <source>
        <dbReference type="Proteomes" id="UP000483004"/>
    </source>
</evidence>
<protein>
    <submittedName>
        <fullName evidence="4">Fumarylacetoacetate hydrolase family protein</fullName>
    </submittedName>
</protein>
<dbReference type="Pfam" id="PF01557">
    <property type="entry name" value="FAA_hydrolase"/>
    <property type="match status" value="1"/>
</dbReference>
<dbReference type="InterPro" id="IPR011234">
    <property type="entry name" value="Fumarylacetoacetase-like_C"/>
</dbReference>
<dbReference type="RefSeq" id="WP_151540877.1">
    <property type="nucleotide sequence ID" value="NZ_WBMR01000038.1"/>
</dbReference>
<organism evidence="4 5">
    <name type="scientific">Actinomadura montaniterrae</name>
    <dbReference type="NCBI Taxonomy" id="1803903"/>
    <lineage>
        <taxon>Bacteria</taxon>
        <taxon>Bacillati</taxon>
        <taxon>Actinomycetota</taxon>
        <taxon>Actinomycetes</taxon>
        <taxon>Streptosporangiales</taxon>
        <taxon>Thermomonosporaceae</taxon>
        <taxon>Actinomadura</taxon>
    </lineage>
</organism>
<evidence type="ECO:0000256" key="2">
    <source>
        <dbReference type="ARBA" id="ARBA00022723"/>
    </source>
</evidence>
<dbReference type="PANTHER" id="PTHR42796">
    <property type="entry name" value="FUMARYLACETOACETATE HYDROLASE DOMAIN-CONTAINING PROTEIN 2A-RELATED"/>
    <property type="match status" value="1"/>
</dbReference>
<dbReference type="GO" id="GO:0046872">
    <property type="term" value="F:metal ion binding"/>
    <property type="evidence" value="ECO:0007669"/>
    <property type="project" value="UniProtKB-KW"/>
</dbReference>
<name>A0A6L3W2S5_9ACTN</name>
<gene>
    <name evidence="4" type="ORF">F9B16_16065</name>
</gene>
<comment type="similarity">
    <text evidence="1">Belongs to the FAH family.</text>
</comment>
<evidence type="ECO:0000256" key="1">
    <source>
        <dbReference type="ARBA" id="ARBA00010211"/>
    </source>
</evidence>
<dbReference type="AlphaFoldDB" id="A0A6L3W2S5"/>
<dbReference type="EMBL" id="WBMR01000038">
    <property type="protein sequence ID" value="KAB2381351.1"/>
    <property type="molecule type" value="Genomic_DNA"/>
</dbReference>
<comment type="caution">
    <text evidence="4">The sequence shown here is derived from an EMBL/GenBank/DDBJ whole genome shotgun (WGS) entry which is preliminary data.</text>
</comment>
<dbReference type="OrthoDB" id="9805307at2"/>